<dbReference type="InterPro" id="IPR036514">
    <property type="entry name" value="SGNH_hydro_sf"/>
</dbReference>
<accession>A0A7L5AKQ6</accession>
<dbReference type="InterPro" id="IPR029016">
    <property type="entry name" value="GAF-like_dom_sf"/>
</dbReference>
<evidence type="ECO:0000313" key="3">
    <source>
        <dbReference type="EMBL" id="QHO70947.1"/>
    </source>
</evidence>
<reference evidence="3 4" key="1">
    <citation type="submission" date="2016-09" db="EMBL/GenBank/DDBJ databases">
        <title>Complete genome sequence of microbes from the polar regions.</title>
        <authorList>
            <person name="Liao L."/>
            <person name="Chen B."/>
        </authorList>
    </citation>
    <scope>NUCLEOTIDE SEQUENCE [LARGE SCALE GENOMIC DNA]</scope>
    <source>
        <strain evidence="3 4">ZS314</strain>
    </source>
</reference>
<dbReference type="Proteomes" id="UP000464507">
    <property type="component" value="Chromosome"/>
</dbReference>
<dbReference type="InterPro" id="IPR013830">
    <property type="entry name" value="SGNH_hydro"/>
</dbReference>
<dbReference type="KEGG" id="mant:BHD05_03395"/>
<dbReference type="SUPFAM" id="SSF52266">
    <property type="entry name" value="SGNH hydrolase"/>
    <property type="match status" value="1"/>
</dbReference>
<evidence type="ECO:0000313" key="4">
    <source>
        <dbReference type="Proteomes" id="UP000464507"/>
    </source>
</evidence>
<dbReference type="CDD" id="cd01836">
    <property type="entry name" value="FeeA_FeeB_like"/>
    <property type="match status" value="1"/>
</dbReference>
<evidence type="ECO:0000256" key="1">
    <source>
        <dbReference type="SAM" id="MobiDB-lite"/>
    </source>
</evidence>
<dbReference type="Gene3D" id="3.30.450.40">
    <property type="match status" value="1"/>
</dbReference>
<organism evidence="3 4">
    <name type="scientific">Marisediminicola antarctica</name>
    <dbReference type="NCBI Taxonomy" id="674079"/>
    <lineage>
        <taxon>Bacteria</taxon>
        <taxon>Bacillati</taxon>
        <taxon>Actinomycetota</taxon>
        <taxon>Actinomycetes</taxon>
        <taxon>Micrococcales</taxon>
        <taxon>Microbacteriaceae</taxon>
        <taxon>Marisediminicola</taxon>
    </lineage>
</organism>
<dbReference type="InterPro" id="IPR003018">
    <property type="entry name" value="GAF"/>
</dbReference>
<dbReference type="PANTHER" id="PTHR43102:SF2">
    <property type="entry name" value="GAF DOMAIN-CONTAINING PROTEIN"/>
    <property type="match status" value="1"/>
</dbReference>
<dbReference type="SMART" id="SM00065">
    <property type="entry name" value="GAF"/>
    <property type="match status" value="1"/>
</dbReference>
<dbReference type="AlphaFoldDB" id="A0A7L5AKQ6"/>
<protein>
    <recommendedName>
        <fullName evidence="2">GAF domain-containing protein</fullName>
    </recommendedName>
</protein>
<dbReference type="PANTHER" id="PTHR43102">
    <property type="entry name" value="SLR1143 PROTEIN"/>
    <property type="match status" value="1"/>
</dbReference>
<dbReference type="SUPFAM" id="SSF55781">
    <property type="entry name" value="GAF domain-like"/>
    <property type="match status" value="1"/>
</dbReference>
<name>A0A7L5AKQ6_9MICO</name>
<dbReference type="Pfam" id="PF13472">
    <property type="entry name" value="Lipase_GDSL_2"/>
    <property type="match status" value="1"/>
</dbReference>
<evidence type="ECO:0000259" key="2">
    <source>
        <dbReference type="SMART" id="SM00065"/>
    </source>
</evidence>
<gene>
    <name evidence="3" type="ORF">BHD05_03395</name>
</gene>
<proteinExistence type="predicted"/>
<feature type="region of interest" description="Disordered" evidence="1">
    <location>
        <begin position="1"/>
        <end position="25"/>
    </location>
</feature>
<dbReference type="Gene3D" id="3.40.50.1110">
    <property type="entry name" value="SGNH hydrolase"/>
    <property type="match status" value="1"/>
</dbReference>
<feature type="domain" description="GAF" evidence="2">
    <location>
        <begin position="256"/>
        <end position="401"/>
    </location>
</feature>
<keyword evidence="4" id="KW-1185">Reference proteome</keyword>
<dbReference type="Pfam" id="PF13185">
    <property type="entry name" value="GAF_2"/>
    <property type="match status" value="1"/>
</dbReference>
<dbReference type="EMBL" id="CP017146">
    <property type="protein sequence ID" value="QHO70947.1"/>
    <property type="molecule type" value="Genomic_DNA"/>
</dbReference>
<sequence>MSLWGSSVDRSLRHVPRPTGPARANAAGRDSLRAMIFGAGPAVGWGVATHDLALPGAFARALSAATGRGADVDLAADPDISISSALQAVLAMQLWRYDVIVIVLGVNDATRLTPLGTWQQKLDDLVAGVEEATSTGTKVVVTGIQPIRSIPTFDSVFGTVADQHAAEMNAITQQVCARSERATFAPLTSVSAVNTTRHREPAAYTHWAGEIARVIPAGLNDVLRVPRDPHRPSAADEPAHEAHRQRALDRMGLNAVPNVRLDRMVSIARRALRTTSALFTVIDGDRQWHKARSGTQVTEIARSDGFCDFTIRTREGMIVCDARKDPRFRNNPLVTGKPFIRFYAGFPIESPTGERIGALCVFDSDPRAESDVDMVYLRELAHLAQRELERDGRDDPGDRHR</sequence>